<organism evidence="7 8">
    <name type="scientific">Saccharothrix coeruleofusca</name>
    <dbReference type="NCBI Taxonomy" id="33919"/>
    <lineage>
        <taxon>Bacteria</taxon>
        <taxon>Bacillati</taxon>
        <taxon>Actinomycetota</taxon>
        <taxon>Actinomycetes</taxon>
        <taxon>Pseudonocardiales</taxon>
        <taxon>Pseudonocardiaceae</taxon>
        <taxon>Saccharothrix</taxon>
    </lineage>
</organism>
<dbReference type="GO" id="GO:0004674">
    <property type="term" value="F:protein serine/threonine kinase activity"/>
    <property type="evidence" value="ECO:0007669"/>
    <property type="project" value="TreeGrafter"/>
</dbReference>
<keyword evidence="5" id="KW-1133">Transmembrane helix</keyword>
<proteinExistence type="predicted"/>
<dbReference type="AlphaFoldDB" id="A0A918APR2"/>
<name>A0A918APR2_9PSEU</name>
<evidence type="ECO:0000256" key="4">
    <source>
        <dbReference type="ARBA" id="ARBA00022840"/>
    </source>
</evidence>
<keyword evidence="3" id="KW-0418">Kinase</keyword>
<gene>
    <name evidence="7" type="ORF">GCM10010185_29820</name>
</gene>
<keyword evidence="5" id="KW-0812">Transmembrane</keyword>
<keyword evidence="8" id="KW-1185">Reference proteome</keyword>
<comment type="caution">
    <text evidence="7">The sequence shown here is derived from an EMBL/GenBank/DDBJ whole genome shotgun (WGS) entry which is preliminary data.</text>
</comment>
<dbReference type="SUPFAM" id="SSF56112">
    <property type="entry name" value="Protein kinase-like (PK-like)"/>
    <property type="match status" value="1"/>
</dbReference>
<keyword evidence="5" id="KW-0472">Membrane</keyword>
<dbReference type="PANTHER" id="PTHR43289:SF34">
    <property type="entry name" value="SERINE_THREONINE-PROTEIN KINASE YBDM-RELATED"/>
    <property type="match status" value="1"/>
</dbReference>
<dbReference type="Gene3D" id="1.10.510.10">
    <property type="entry name" value="Transferase(Phosphotransferase) domain 1"/>
    <property type="match status" value="1"/>
</dbReference>
<dbReference type="InterPro" id="IPR000719">
    <property type="entry name" value="Prot_kinase_dom"/>
</dbReference>
<evidence type="ECO:0000256" key="2">
    <source>
        <dbReference type="ARBA" id="ARBA00022741"/>
    </source>
</evidence>
<dbReference type="Proteomes" id="UP000639606">
    <property type="component" value="Unassembled WGS sequence"/>
</dbReference>
<evidence type="ECO:0000313" key="8">
    <source>
        <dbReference type="Proteomes" id="UP000639606"/>
    </source>
</evidence>
<dbReference type="EMBL" id="BMRG01000004">
    <property type="protein sequence ID" value="GGP55291.1"/>
    <property type="molecule type" value="Genomic_DNA"/>
</dbReference>
<evidence type="ECO:0000256" key="1">
    <source>
        <dbReference type="ARBA" id="ARBA00022679"/>
    </source>
</evidence>
<dbReference type="SMART" id="SM00220">
    <property type="entry name" value="S_TKc"/>
    <property type="match status" value="1"/>
</dbReference>
<dbReference type="InterPro" id="IPR011009">
    <property type="entry name" value="Kinase-like_dom_sf"/>
</dbReference>
<accession>A0A918APR2</accession>
<protein>
    <recommendedName>
        <fullName evidence="6">Protein kinase domain-containing protein</fullName>
    </recommendedName>
</protein>
<dbReference type="GO" id="GO:0005524">
    <property type="term" value="F:ATP binding"/>
    <property type="evidence" value="ECO:0007669"/>
    <property type="project" value="UniProtKB-KW"/>
</dbReference>
<dbReference type="Pfam" id="PF00069">
    <property type="entry name" value="Pkinase"/>
    <property type="match status" value="1"/>
</dbReference>
<evidence type="ECO:0000256" key="5">
    <source>
        <dbReference type="SAM" id="Phobius"/>
    </source>
</evidence>
<dbReference type="InterPro" id="IPR008271">
    <property type="entry name" value="Ser/Thr_kinase_AS"/>
</dbReference>
<dbReference type="CDD" id="cd14014">
    <property type="entry name" value="STKc_PknB_like"/>
    <property type="match status" value="1"/>
</dbReference>
<feature type="domain" description="Protein kinase" evidence="6">
    <location>
        <begin position="110"/>
        <end position="368"/>
    </location>
</feature>
<dbReference type="Gene3D" id="3.30.200.20">
    <property type="entry name" value="Phosphorylase Kinase, domain 1"/>
    <property type="match status" value="1"/>
</dbReference>
<keyword evidence="2" id="KW-0547">Nucleotide-binding</keyword>
<keyword evidence="1" id="KW-0808">Transferase</keyword>
<reference evidence="7" key="2">
    <citation type="submission" date="2020-09" db="EMBL/GenBank/DDBJ databases">
        <authorList>
            <person name="Sun Q."/>
            <person name="Ohkuma M."/>
        </authorList>
    </citation>
    <scope>NUCLEOTIDE SEQUENCE</scope>
    <source>
        <strain evidence="7">JCM 3313</strain>
    </source>
</reference>
<evidence type="ECO:0000259" key="6">
    <source>
        <dbReference type="PROSITE" id="PS50011"/>
    </source>
</evidence>
<keyword evidence="4" id="KW-0067">ATP-binding</keyword>
<sequence length="629" mass="66969">MRMARRESRLDPDAGPLQAFAHGLRELRYRAGEPSYRDLARKAFVSAGALSEAAGGKKLPGLATTLAYVRACGGDEREWEQRWLRVKSRLAGVRRSDPLAEGDPAKVGPFRLEGRLGAGAAGRVYLGRTPAGRPVAVKVIHPELADDPLFRRRFAREVEAARRVHGLYVAALVDADPDAARPWLATAYIPGPTLRAAVAEHGPLPVDSLLPLAAGMAEALEAIFAAGLVHRDLKPANVLLAEGGPRIIDFGIARALDRTQLTRTGTGVGTPGFIAPEQVRGLPAGPEADVFALGGVLAYAATGRPPFGDGPAESVLYRLVHEPPALEGLPSRLREVVEACLDKDPARRPPPAQVIGHCRGDDAPSGWLPPALAAEVTERAEAAASAEPRAGRRRAVVTAVAAAVALVAAFLVGTSVGTGGDGALRLHRDTVPAHVDLTALGVLDWVHWGHLDSDEGRTEEYVGDYVDRECHYNLHCVNRKRGANHIGDYTPIGNAAPFRLRHRDAATAFSWRDGEPTPIASDVKSLEYAGMRGNGFRLTAPADRAERELTVYLAVYQGKAKCAGSLSDGSADAVEDDTLNTFGTFNTGRFATCSFRYRAGRDGQRLAVELVLVEDIGGGNVALLAATLR</sequence>
<evidence type="ECO:0000256" key="3">
    <source>
        <dbReference type="ARBA" id="ARBA00022777"/>
    </source>
</evidence>
<dbReference type="PANTHER" id="PTHR43289">
    <property type="entry name" value="MITOGEN-ACTIVATED PROTEIN KINASE KINASE KINASE 20-RELATED"/>
    <property type="match status" value="1"/>
</dbReference>
<reference evidence="7" key="1">
    <citation type="journal article" date="2014" name="Int. J. Syst. Evol. Microbiol.">
        <title>Complete genome sequence of Corynebacterium casei LMG S-19264T (=DSM 44701T), isolated from a smear-ripened cheese.</title>
        <authorList>
            <consortium name="US DOE Joint Genome Institute (JGI-PGF)"/>
            <person name="Walter F."/>
            <person name="Albersmeier A."/>
            <person name="Kalinowski J."/>
            <person name="Ruckert C."/>
        </authorList>
    </citation>
    <scope>NUCLEOTIDE SEQUENCE</scope>
    <source>
        <strain evidence="7">JCM 3313</strain>
    </source>
</reference>
<evidence type="ECO:0000313" key="7">
    <source>
        <dbReference type="EMBL" id="GGP55291.1"/>
    </source>
</evidence>
<dbReference type="PROSITE" id="PS00108">
    <property type="entry name" value="PROTEIN_KINASE_ST"/>
    <property type="match status" value="1"/>
</dbReference>
<feature type="transmembrane region" description="Helical" evidence="5">
    <location>
        <begin position="395"/>
        <end position="416"/>
    </location>
</feature>
<dbReference type="PROSITE" id="PS50011">
    <property type="entry name" value="PROTEIN_KINASE_DOM"/>
    <property type="match status" value="1"/>
</dbReference>